<gene>
    <name evidence="6" type="ORF">DB30_04275</name>
</gene>
<keyword evidence="4" id="KW-0732">Signal</keyword>
<comment type="subcellular location">
    <subcellularLocation>
        <location evidence="1">Cytoplasm</location>
    </subcellularLocation>
</comment>
<sequence length="424" mass="46410">MITNRSALCTVATAVTLLTASQARAAVESQEVLTPTDTVLLGGMPYTSSTDGEYLFSGEVYQGAPVYVHATSGWSLYRRANGKWHLDFDDISEDWAGTVAYTTDSAQTPWDATWSGANQVATRVAGVYMEIQHGMSGTYLFEGTTHDGMPVYTRGDKFIYYRSANDRWYVYDQLGSSTAWFISDAGCSSPGGCGGFSTNDYEVVITSDVELELEIAHGMAGTFTFDGTVSDDEPVYQRADKFIYNRDANDRWYIYDVLASTTAWFRSDAGCDSAWNCDGYSTAQYDISLLHGGIVSSTSVALETKFGTYVKVNNAGDTFSADTTSTGTKKTFELIELSTGYTLLRAHNGNFVCESGDALEATRNQPDEDCYFTAFYIDDKVAFMAPSGEYIDANGTKNVLFTDIDVRANQTSIGGHEKFTLVNM</sequence>
<evidence type="ECO:0000256" key="1">
    <source>
        <dbReference type="ARBA" id="ARBA00004496"/>
    </source>
</evidence>
<evidence type="ECO:0000313" key="6">
    <source>
        <dbReference type="EMBL" id="KIG16656.1"/>
    </source>
</evidence>
<dbReference type="Gene3D" id="2.80.10.50">
    <property type="match status" value="1"/>
</dbReference>
<reference evidence="6 7" key="1">
    <citation type="submission" date="2014-12" db="EMBL/GenBank/DDBJ databases">
        <title>Genome assembly of Enhygromyxa salina DSM 15201.</title>
        <authorList>
            <person name="Sharma G."/>
            <person name="Subramanian S."/>
        </authorList>
    </citation>
    <scope>NUCLEOTIDE SEQUENCE [LARGE SCALE GENOMIC DNA]</scope>
    <source>
        <strain evidence="6 7">DSM 15201</strain>
    </source>
</reference>
<dbReference type="InterPro" id="IPR022768">
    <property type="entry name" value="Fascin-like_dom"/>
</dbReference>
<dbReference type="SUPFAM" id="SSF50405">
    <property type="entry name" value="Actin-crosslinking proteins"/>
    <property type="match status" value="1"/>
</dbReference>
<evidence type="ECO:0000313" key="7">
    <source>
        <dbReference type="Proteomes" id="UP000031599"/>
    </source>
</evidence>
<feature type="domain" description="Fascin-like" evidence="5">
    <location>
        <begin position="320"/>
        <end position="419"/>
    </location>
</feature>
<organism evidence="6 7">
    <name type="scientific">Enhygromyxa salina</name>
    <dbReference type="NCBI Taxonomy" id="215803"/>
    <lineage>
        <taxon>Bacteria</taxon>
        <taxon>Pseudomonadati</taxon>
        <taxon>Myxococcota</taxon>
        <taxon>Polyangia</taxon>
        <taxon>Nannocystales</taxon>
        <taxon>Nannocystaceae</taxon>
        <taxon>Enhygromyxa</taxon>
    </lineage>
</organism>
<keyword evidence="3" id="KW-0009">Actin-binding</keyword>
<dbReference type="InterPro" id="IPR008999">
    <property type="entry name" value="Actin-crosslinking"/>
</dbReference>
<evidence type="ECO:0000256" key="2">
    <source>
        <dbReference type="ARBA" id="ARBA00022490"/>
    </source>
</evidence>
<dbReference type="GO" id="GO:0005737">
    <property type="term" value="C:cytoplasm"/>
    <property type="evidence" value="ECO:0007669"/>
    <property type="project" value="UniProtKB-SubCell"/>
</dbReference>
<evidence type="ECO:0000256" key="4">
    <source>
        <dbReference type="SAM" id="SignalP"/>
    </source>
</evidence>
<comment type="caution">
    <text evidence="6">The sequence shown here is derived from an EMBL/GenBank/DDBJ whole genome shotgun (WGS) entry which is preliminary data.</text>
</comment>
<protein>
    <recommendedName>
        <fullName evidence="5">Fascin-like domain-containing protein</fullName>
    </recommendedName>
</protein>
<dbReference type="RefSeq" id="WP_052549340.1">
    <property type="nucleotide sequence ID" value="NZ_JMCC02000034.1"/>
</dbReference>
<dbReference type="Pfam" id="PF06268">
    <property type="entry name" value="Fascin"/>
    <property type="match status" value="1"/>
</dbReference>
<dbReference type="CDD" id="cd00257">
    <property type="entry name" value="beta-trefoil_FSCN-like"/>
    <property type="match status" value="1"/>
</dbReference>
<evidence type="ECO:0000259" key="5">
    <source>
        <dbReference type="Pfam" id="PF06268"/>
    </source>
</evidence>
<feature type="chain" id="PRO_5002147018" description="Fascin-like domain-containing protein" evidence="4">
    <location>
        <begin position="26"/>
        <end position="424"/>
    </location>
</feature>
<dbReference type="GO" id="GO:0051015">
    <property type="term" value="F:actin filament binding"/>
    <property type="evidence" value="ECO:0007669"/>
    <property type="project" value="InterPro"/>
</dbReference>
<dbReference type="GO" id="GO:0030674">
    <property type="term" value="F:protein-macromolecule adaptor activity"/>
    <property type="evidence" value="ECO:0007669"/>
    <property type="project" value="InterPro"/>
</dbReference>
<accession>A0A0C2D096</accession>
<dbReference type="Proteomes" id="UP000031599">
    <property type="component" value="Unassembled WGS sequence"/>
</dbReference>
<feature type="signal peptide" evidence="4">
    <location>
        <begin position="1"/>
        <end position="25"/>
    </location>
</feature>
<keyword evidence="2" id="KW-0963">Cytoplasm</keyword>
<name>A0A0C2D096_9BACT</name>
<dbReference type="AlphaFoldDB" id="A0A0C2D096"/>
<proteinExistence type="predicted"/>
<dbReference type="EMBL" id="JMCC02000034">
    <property type="protein sequence ID" value="KIG16656.1"/>
    <property type="molecule type" value="Genomic_DNA"/>
</dbReference>
<evidence type="ECO:0000256" key="3">
    <source>
        <dbReference type="ARBA" id="ARBA00023203"/>
    </source>
</evidence>